<protein>
    <submittedName>
        <fullName evidence="3">Uncharacterized protein</fullName>
    </submittedName>
</protein>
<evidence type="ECO:0000313" key="4">
    <source>
        <dbReference type="Proteomes" id="UP000179935"/>
    </source>
</evidence>
<name>A0A1S2Q7R9_9ACTN</name>
<comment type="caution">
    <text evidence="3">The sequence shown here is derived from an EMBL/GenBank/DDBJ whole genome shotgun (WGS) entry which is preliminary data.</text>
</comment>
<evidence type="ECO:0000256" key="1">
    <source>
        <dbReference type="SAM" id="MobiDB-lite"/>
    </source>
</evidence>
<accession>A0A1S2Q7R9</accession>
<reference evidence="3 4" key="1">
    <citation type="submission" date="2016-10" db="EMBL/GenBank/DDBJ databases">
        <title>Genome sequence of Streptomyces sp. MUSC 93.</title>
        <authorList>
            <person name="Lee L.-H."/>
            <person name="Ser H.-L."/>
            <person name="Law J.W.-F."/>
        </authorList>
    </citation>
    <scope>NUCLEOTIDE SEQUENCE [LARGE SCALE GENOMIC DNA]</scope>
    <source>
        <strain evidence="3 4">MUSC 93</strain>
    </source>
</reference>
<dbReference type="Proteomes" id="UP000179935">
    <property type="component" value="Unassembled WGS sequence"/>
</dbReference>
<keyword evidence="2" id="KW-1133">Transmembrane helix</keyword>
<sequence length="271" mass="27758">MTHNHALDGHDEMQALLAAGLDAEPPLRSGTVDAAVAAGRRRRSTRMATRVGVGVAATAAVAAVVGYPTGGATPGPDTTTVAADPLVGPLTLAGSTSAAPKPLRPDSFGSGSGQPTGWSSEKLGNTLAALLPAAGSKTATSGEFPGRTFRVVWRSAAGPVEFHGGAEWTADAPQVPFCATIALPKVTPRPGAPSPQEVAPRTDCQVVKLPDGARGEAMTLTFPQDGEVSQYVRVQRADGRTVVLQQWAGKPGAALKISDLVKIADNAAWRF</sequence>
<dbReference type="RefSeq" id="WP_071364107.1">
    <property type="nucleotide sequence ID" value="NZ_MLYP01000002.1"/>
</dbReference>
<feature type="transmembrane region" description="Helical" evidence="2">
    <location>
        <begin position="47"/>
        <end position="67"/>
    </location>
</feature>
<organism evidence="3 4">
    <name type="scientific">Streptomyces colonosanans</name>
    <dbReference type="NCBI Taxonomy" id="1428652"/>
    <lineage>
        <taxon>Bacteria</taxon>
        <taxon>Bacillati</taxon>
        <taxon>Actinomycetota</taxon>
        <taxon>Actinomycetes</taxon>
        <taxon>Kitasatosporales</taxon>
        <taxon>Streptomycetaceae</taxon>
        <taxon>Streptomyces</taxon>
    </lineage>
</organism>
<proteinExistence type="predicted"/>
<dbReference type="AlphaFoldDB" id="A0A1S2Q7R9"/>
<feature type="region of interest" description="Disordered" evidence="1">
    <location>
        <begin position="92"/>
        <end position="121"/>
    </location>
</feature>
<keyword evidence="2" id="KW-0472">Membrane</keyword>
<evidence type="ECO:0000256" key="2">
    <source>
        <dbReference type="SAM" id="Phobius"/>
    </source>
</evidence>
<dbReference type="EMBL" id="MLYP01000002">
    <property type="protein sequence ID" value="OIK01586.1"/>
    <property type="molecule type" value="Genomic_DNA"/>
</dbReference>
<keyword evidence="4" id="KW-1185">Reference proteome</keyword>
<evidence type="ECO:0000313" key="3">
    <source>
        <dbReference type="EMBL" id="OIK01586.1"/>
    </source>
</evidence>
<gene>
    <name evidence="3" type="ORF">BIV24_00755</name>
</gene>
<keyword evidence="2" id="KW-0812">Transmembrane</keyword>
<dbReference type="OrthoDB" id="4133703at2"/>